<reference evidence="1 2" key="1">
    <citation type="journal article" date="2019" name="Nat. Ecol. Evol.">
        <title>Megaphylogeny resolves global patterns of mushroom evolution.</title>
        <authorList>
            <person name="Varga T."/>
            <person name="Krizsan K."/>
            <person name="Foldi C."/>
            <person name="Dima B."/>
            <person name="Sanchez-Garcia M."/>
            <person name="Sanchez-Ramirez S."/>
            <person name="Szollosi G.J."/>
            <person name="Szarkandi J.G."/>
            <person name="Papp V."/>
            <person name="Albert L."/>
            <person name="Andreopoulos W."/>
            <person name="Angelini C."/>
            <person name="Antonin V."/>
            <person name="Barry K.W."/>
            <person name="Bougher N.L."/>
            <person name="Buchanan P."/>
            <person name="Buyck B."/>
            <person name="Bense V."/>
            <person name="Catcheside P."/>
            <person name="Chovatia M."/>
            <person name="Cooper J."/>
            <person name="Damon W."/>
            <person name="Desjardin D."/>
            <person name="Finy P."/>
            <person name="Geml J."/>
            <person name="Haridas S."/>
            <person name="Hughes K."/>
            <person name="Justo A."/>
            <person name="Karasinski D."/>
            <person name="Kautmanova I."/>
            <person name="Kiss B."/>
            <person name="Kocsube S."/>
            <person name="Kotiranta H."/>
            <person name="LaButti K.M."/>
            <person name="Lechner B.E."/>
            <person name="Liimatainen K."/>
            <person name="Lipzen A."/>
            <person name="Lukacs Z."/>
            <person name="Mihaltcheva S."/>
            <person name="Morgado L.N."/>
            <person name="Niskanen T."/>
            <person name="Noordeloos M.E."/>
            <person name="Ohm R.A."/>
            <person name="Ortiz-Santana B."/>
            <person name="Ovrebo C."/>
            <person name="Racz N."/>
            <person name="Riley R."/>
            <person name="Savchenko A."/>
            <person name="Shiryaev A."/>
            <person name="Soop K."/>
            <person name="Spirin V."/>
            <person name="Szebenyi C."/>
            <person name="Tomsovsky M."/>
            <person name="Tulloss R.E."/>
            <person name="Uehling J."/>
            <person name="Grigoriev I.V."/>
            <person name="Vagvolgyi C."/>
            <person name="Papp T."/>
            <person name="Martin F.M."/>
            <person name="Miettinen O."/>
            <person name="Hibbett D.S."/>
            <person name="Nagy L.G."/>
        </authorList>
    </citation>
    <scope>NUCLEOTIDE SEQUENCE [LARGE SCALE GENOMIC DNA]</scope>
    <source>
        <strain evidence="1 2">CBS 962.96</strain>
    </source>
</reference>
<organism evidence="1 2">
    <name type="scientific">Dendrothele bispora (strain CBS 962.96)</name>
    <dbReference type="NCBI Taxonomy" id="1314807"/>
    <lineage>
        <taxon>Eukaryota</taxon>
        <taxon>Fungi</taxon>
        <taxon>Dikarya</taxon>
        <taxon>Basidiomycota</taxon>
        <taxon>Agaricomycotina</taxon>
        <taxon>Agaricomycetes</taxon>
        <taxon>Agaricomycetidae</taxon>
        <taxon>Agaricales</taxon>
        <taxon>Agaricales incertae sedis</taxon>
        <taxon>Dendrothele</taxon>
    </lineage>
</organism>
<dbReference type="Proteomes" id="UP000297245">
    <property type="component" value="Unassembled WGS sequence"/>
</dbReference>
<dbReference type="EMBL" id="ML181291">
    <property type="protein sequence ID" value="THU75996.1"/>
    <property type="molecule type" value="Genomic_DNA"/>
</dbReference>
<proteinExistence type="predicted"/>
<keyword evidence="2" id="KW-1185">Reference proteome</keyword>
<sequence>MNGDHANNEKATANGIREWKHREKLKELGAENLKQKETADLILFLASWNTEKIADVGGYEAGERLSVTSFYAKYFLSRNRAHPPGM</sequence>
<protein>
    <submittedName>
        <fullName evidence="1">Uncharacterized protein</fullName>
    </submittedName>
</protein>
<gene>
    <name evidence="1" type="ORF">K435DRAFT_879873</name>
</gene>
<evidence type="ECO:0000313" key="1">
    <source>
        <dbReference type="EMBL" id="THU75996.1"/>
    </source>
</evidence>
<dbReference type="AlphaFoldDB" id="A0A4S8KKE7"/>
<evidence type="ECO:0000313" key="2">
    <source>
        <dbReference type="Proteomes" id="UP000297245"/>
    </source>
</evidence>
<accession>A0A4S8KKE7</accession>
<name>A0A4S8KKE7_DENBC</name>